<accession>A0A376DVU6</accession>
<evidence type="ECO:0000313" key="1">
    <source>
        <dbReference type="EMBL" id="STC95736.1"/>
    </source>
</evidence>
<organism evidence="1 2">
    <name type="scientific">Chryseobacterium carnipullorum</name>
    <dbReference type="NCBI Taxonomy" id="1124835"/>
    <lineage>
        <taxon>Bacteria</taxon>
        <taxon>Pseudomonadati</taxon>
        <taxon>Bacteroidota</taxon>
        <taxon>Flavobacteriia</taxon>
        <taxon>Flavobacteriales</taxon>
        <taxon>Weeksellaceae</taxon>
        <taxon>Chryseobacterium group</taxon>
        <taxon>Chryseobacterium</taxon>
    </lineage>
</organism>
<proteinExistence type="predicted"/>
<dbReference type="EMBL" id="UFVQ01000003">
    <property type="protein sequence ID" value="STC95736.1"/>
    <property type="molecule type" value="Genomic_DNA"/>
</dbReference>
<dbReference type="AlphaFoldDB" id="A0A376DVU6"/>
<dbReference type="Proteomes" id="UP000255224">
    <property type="component" value="Unassembled WGS sequence"/>
</dbReference>
<sequence>MENISPELREKIVMQLLENKKYIYNPPFEIILTAAVICNYVQYGKLPVRSANGNDLILEEIVHDIAKKVYTDHINTVRTTNERTPSDDGLVIKFFRFLGF</sequence>
<evidence type="ECO:0000313" key="2">
    <source>
        <dbReference type="Proteomes" id="UP000255224"/>
    </source>
</evidence>
<protein>
    <submittedName>
        <fullName evidence="1">Uncharacterized protein</fullName>
    </submittedName>
</protein>
<name>A0A376DVU6_CHRCU</name>
<reference evidence="1 2" key="1">
    <citation type="submission" date="2018-06" db="EMBL/GenBank/DDBJ databases">
        <authorList>
            <consortium name="Pathogen Informatics"/>
            <person name="Doyle S."/>
        </authorList>
    </citation>
    <scope>NUCLEOTIDE SEQUENCE [LARGE SCALE GENOMIC DNA]</scope>
    <source>
        <strain evidence="1 2">NCTC13533</strain>
    </source>
</reference>
<gene>
    <name evidence="1" type="ORF">NCTC13533_01975</name>
</gene>